<dbReference type="Proteomes" id="UP000234460">
    <property type="component" value="Chromosome LMANV2"/>
</dbReference>
<proteinExistence type="predicted"/>
<dbReference type="AlphaFoldDB" id="A0AAQ1SME4"/>
<gene>
    <name evidence="1" type="ORF">LMANV2_160014</name>
</gene>
<name>A0AAQ1SME4_LEPIR</name>
<comment type="caution">
    <text evidence="1">The sequence shown here is derived from an EMBL/GenBank/DDBJ whole genome shotgun (WGS) entry which is preliminary data.</text>
</comment>
<evidence type="ECO:0000313" key="1">
    <source>
        <dbReference type="EMBL" id="SOR60321.1"/>
    </source>
</evidence>
<protein>
    <submittedName>
        <fullName evidence="1">Uncharacterized protein</fullName>
    </submittedName>
</protein>
<accession>A0AAQ1SME4</accession>
<organism evidence="1 2">
    <name type="scientific">Leptospira interrogans serovar Manilae</name>
    <dbReference type="NCBI Taxonomy" id="214675"/>
    <lineage>
        <taxon>Bacteria</taxon>
        <taxon>Pseudomonadati</taxon>
        <taxon>Spirochaetota</taxon>
        <taxon>Spirochaetia</taxon>
        <taxon>Leptospirales</taxon>
        <taxon>Leptospiraceae</taxon>
        <taxon>Leptospira</taxon>
    </lineage>
</organism>
<dbReference type="EMBL" id="OEJX01000008">
    <property type="protein sequence ID" value="SOR60321.1"/>
    <property type="molecule type" value="Genomic_DNA"/>
</dbReference>
<sequence>MFVKLCFALISTFKESICKVQITAFFGKVNHEQIHVITTWTHENSTKLLTAEFTKKIAVFKKYHKFEIMAF</sequence>
<evidence type="ECO:0000313" key="2">
    <source>
        <dbReference type="Proteomes" id="UP000234460"/>
    </source>
</evidence>
<reference evidence="1 2" key="1">
    <citation type="submission" date="2017-11" db="EMBL/GenBank/DDBJ databases">
        <authorList>
            <person name="Lechat P."/>
        </authorList>
    </citation>
    <scope>NUCLEOTIDE SEQUENCE [LARGE SCALE GENOMIC DNA]</scope>
    <source>
        <strain evidence="1">L495</strain>
    </source>
</reference>